<organism evidence="1 2">
    <name type="scientific">Cherax quadricarinatus</name>
    <name type="common">Australian red claw crayfish</name>
    <dbReference type="NCBI Taxonomy" id="27406"/>
    <lineage>
        <taxon>Eukaryota</taxon>
        <taxon>Metazoa</taxon>
        <taxon>Ecdysozoa</taxon>
        <taxon>Arthropoda</taxon>
        <taxon>Crustacea</taxon>
        <taxon>Multicrustacea</taxon>
        <taxon>Malacostraca</taxon>
        <taxon>Eumalacostraca</taxon>
        <taxon>Eucarida</taxon>
        <taxon>Decapoda</taxon>
        <taxon>Pleocyemata</taxon>
        <taxon>Astacidea</taxon>
        <taxon>Parastacoidea</taxon>
        <taxon>Parastacidae</taxon>
        <taxon>Cherax</taxon>
    </lineage>
</organism>
<feature type="non-terminal residue" evidence="1">
    <location>
        <position position="1"/>
    </location>
</feature>
<feature type="non-terminal residue" evidence="1">
    <location>
        <position position="248"/>
    </location>
</feature>
<proteinExistence type="predicted"/>
<evidence type="ECO:0000313" key="2">
    <source>
        <dbReference type="Proteomes" id="UP001445076"/>
    </source>
</evidence>
<dbReference type="Proteomes" id="UP001445076">
    <property type="component" value="Unassembled WGS sequence"/>
</dbReference>
<reference evidence="1 2" key="1">
    <citation type="journal article" date="2024" name="BMC Genomics">
        <title>Genome assembly of redclaw crayfish (Cherax quadricarinatus) provides insights into its immune adaptation and hypoxia tolerance.</title>
        <authorList>
            <person name="Liu Z."/>
            <person name="Zheng J."/>
            <person name="Li H."/>
            <person name="Fang K."/>
            <person name="Wang S."/>
            <person name="He J."/>
            <person name="Zhou D."/>
            <person name="Weng S."/>
            <person name="Chi M."/>
            <person name="Gu Z."/>
            <person name="He J."/>
            <person name="Li F."/>
            <person name="Wang M."/>
        </authorList>
    </citation>
    <scope>NUCLEOTIDE SEQUENCE [LARGE SCALE GENOMIC DNA]</scope>
    <source>
        <strain evidence="1">ZL_2023a</strain>
    </source>
</reference>
<keyword evidence="2" id="KW-1185">Reference proteome</keyword>
<evidence type="ECO:0000313" key="1">
    <source>
        <dbReference type="EMBL" id="KAK8718504.1"/>
    </source>
</evidence>
<comment type="caution">
    <text evidence="1">The sequence shown here is derived from an EMBL/GenBank/DDBJ whole genome shotgun (WGS) entry which is preliminary data.</text>
</comment>
<protein>
    <submittedName>
        <fullName evidence="1">Uncharacterized protein</fullName>
    </submittedName>
</protein>
<dbReference type="EMBL" id="JARKIK010006074">
    <property type="protein sequence ID" value="KAK8718504.1"/>
    <property type="molecule type" value="Genomic_DNA"/>
</dbReference>
<accession>A0AAW0VNN8</accession>
<dbReference type="AlphaFoldDB" id="A0AAW0VNN8"/>
<sequence>ALWSMRNLLQTLQSRHISAPSVTESSYTRKHPILVLQDSCLQLLRALTISTGLTAHDMSPASVRTVAALLYSIVQAGTTQSEDRDHLLEEQHRSWCTLGLVRSISCSPLLCRNLATPAWVNLLLNLAQTFLGPFSLYRRILALRLLTSVLPHRIDDLEERQILLDRIFLLLGNTILTCANDPAISATSKKSHGTCVAVTSTHSSTVAEAVVSLVRTLHTLPVWNSVINDAIIERLGLVAQLLSDLSQF</sequence>
<name>A0AAW0VNN8_CHEQU</name>
<gene>
    <name evidence="1" type="ORF">OTU49_014698</name>
</gene>